<dbReference type="GO" id="GO:0031956">
    <property type="term" value="F:medium-chain fatty acid-CoA ligase activity"/>
    <property type="evidence" value="ECO:0007669"/>
    <property type="project" value="TreeGrafter"/>
</dbReference>
<dbReference type="Pfam" id="PF00501">
    <property type="entry name" value="AMP-binding"/>
    <property type="match status" value="1"/>
</dbReference>
<dbReference type="GO" id="GO:0004467">
    <property type="term" value="F:long-chain fatty acid-CoA ligase activity"/>
    <property type="evidence" value="ECO:0007669"/>
    <property type="project" value="UniProtKB-EC"/>
</dbReference>
<dbReference type="CDD" id="cd17631">
    <property type="entry name" value="FACL_FadD13-like"/>
    <property type="match status" value="1"/>
</dbReference>
<reference evidence="5 6" key="1">
    <citation type="journal article" date="2013" name="Genome Announc.">
        <title>Draft Genome Sequence of Cesiribacter andamanensis Strain AMV16T, Isolated from a Soil Sample from a Mud Volcano in the Andaman Islands, India.</title>
        <authorList>
            <person name="Shivaji S."/>
            <person name="Ara S."/>
            <person name="Begum Z."/>
            <person name="Srinivas T.N."/>
            <person name="Singh A."/>
            <person name="Kumar Pinnaka A."/>
        </authorList>
    </citation>
    <scope>NUCLEOTIDE SEQUENCE [LARGE SCALE GENOMIC DNA]</scope>
    <source>
        <strain evidence="5 6">AMV16</strain>
    </source>
</reference>
<dbReference type="SUPFAM" id="SSF56801">
    <property type="entry name" value="Acetyl-CoA synthetase-like"/>
    <property type="match status" value="1"/>
</dbReference>
<gene>
    <name evidence="5" type="primary">fadD_2</name>
    <name evidence="5" type="ORF">ADICEAN_02774</name>
</gene>
<feature type="domain" description="AMP-binding enzyme C-terminal" evidence="4">
    <location>
        <begin position="413"/>
        <end position="488"/>
    </location>
</feature>
<dbReference type="EC" id="6.2.1.3" evidence="5"/>
<dbReference type="EMBL" id="AODQ01000073">
    <property type="protein sequence ID" value="EMR02112.1"/>
    <property type="molecule type" value="Genomic_DNA"/>
</dbReference>
<dbReference type="InterPro" id="IPR045851">
    <property type="entry name" value="AMP-bd_C_sf"/>
</dbReference>
<proteinExistence type="inferred from homology"/>
<dbReference type="PANTHER" id="PTHR43201">
    <property type="entry name" value="ACYL-COA SYNTHETASE"/>
    <property type="match status" value="1"/>
</dbReference>
<comment type="caution">
    <text evidence="5">The sequence shown here is derived from an EMBL/GenBank/DDBJ whole genome shotgun (WGS) entry which is preliminary data.</text>
</comment>
<feature type="domain" description="AMP-dependent synthetase/ligase" evidence="3">
    <location>
        <begin position="9"/>
        <end position="363"/>
    </location>
</feature>
<dbReference type="InterPro" id="IPR042099">
    <property type="entry name" value="ANL_N_sf"/>
</dbReference>
<dbReference type="FunFam" id="3.30.300.30:FF:000008">
    <property type="entry name" value="2,3-dihydroxybenzoate-AMP ligase"/>
    <property type="match status" value="1"/>
</dbReference>
<dbReference type="Proteomes" id="UP000011910">
    <property type="component" value="Unassembled WGS sequence"/>
</dbReference>
<dbReference type="STRING" id="1279009.ADICEAN_02774"/>
<name>M7N495_9BACT</name>
<dbReference type="PROSITE" id="PS00455">
    <property type="entry name" value="AMP_BINDING"/>
    <property type="match status" value="1"/>
</dbReference>
<sequence>MPYRKDWIERWALYQPEKQAVREHSSQRSLSYGQLQEQGLKAAAFLKEKLKLQKGSRVAILADFCLEHILLFAAAQKLGIILVPLNYRLTGRELAFMLDNCRPELFLADERYYPLLEGQHILEQIRHLMSPAAFSTAIAEHPCQGFDSEELEDDHPLFILYTSGTTGFPKGALYTHGMAFWNSINTATRLDITSQDHTLVCMPPFHTGGWNVFLTPFLHHGASVTLLPKFEAGQVLQLLEQEKATLFMAVPTMLKMLLDVPEFAQVGLESIRYFIVGGEPLPIPTIERWHQKGVLIRQGYGLTEVGPNVTSLNHQDAVRKQGSIGTPNFYVEYQIMDDAGKPVAQGEAGEFWLRGPMVTPGYWQNPEGTAAAKEGDWFKTGDMVRQDAEGFLYVVDRKKNMFISGGENVYPAEVEHYLIGHPAIEEVAIVGTPDERWGEVGKAFVALKEGAMLSEQEILEFCRQGLAKYKIPKYVQFVGELPKTDTGKIARMLLK</sequence>
<evidence type="ECO:0000313" key="6">
    <source>
        <dbReference type="Proteomes" id="UP000011910"/>
    </source>
</evidence>
<evidence type="ECO:0000313" key="5">
    <source>
        <dbReference type="EMBL" id="EMR02112.1"/>
    </source>
</evidence>
<dbReference type="Pfam" id="PF13193">
    <property type="entry name" value="AMP-binding_C"/>
    <property type="match status" value="1"/>
</dbReference>
<dbReference type="RefSeq" id="WP_009196162.1">
    <property type="nucleotide sequence ID" value="NZ_AODQ01000073.1"/>
</dbReference>
<dbReference type="OrthoDB" id="9778383at2"/>
<keyword evidence="6" id="KW-1185">Reference proteome</keyword>
<dbReference type="AlphaFoldDB" id="M7N495"/>
<dbReference type="InterPro" id="IPR025110">
    <property type="entry name" value="AMP-bd_C"/>
</dbReference>
<dbReference type="eggNOG" id="COG0318">
    <property type="taxonomic scope" value="Bacteria"/>
</dbReference>
<evidence type="ECO:0000259" key="4">
    <source>
        <dbReference type="Pfam" id="PF13193"/>
    </source>
</evidence>
<dbReference type="InterPro" id="IPR020845">
    <property type="entry name" value="AMP-binding_CS"/>
</dbReference>
<dbReference type="PANTHER" id="PTHR43201:SF5">
    <property type="entry name" value="MEDIUM-CHAIN ACYL-COA LIGASE ACSF2, MITOCHONDRIAL"/>
    <property type="match status" value="1"/>
</dbReference>
<dbReference type="InterPro" id="IPR000873">
    <property type="entry name" value="AMP-dep_synth/lig_dom"/>
</dbReference>
<dbReference type="Gene3D" id="3.30.300.30">
    <property type="match status" value="1"/>
</dbReference>
<dbReference type="Gene3D" id="3.40.50.12780">
    <property type="entry name" value="N-terminal domain of ligase-like"/>
    <property type="match status" value="1"/>
</dbReference>
<accession>M7N495</accession>
<evidence type="ECO:0000259" key="3">
    <source>
        <dbReference type="Pfam" id="PF00501"/>
    </source>
</evidence>
<evidence type="ECO:0000256" key="2">
    <source>
        <dbReference type="ARBA" id="ARBA00022598"/>
    </source>
</evidence>
<dbReference type="PATRIC" id="fig|1279009.4.peg.2813"/>
<comment type="similarity">
    <text evidence="1">Belongs to the ATP-dependent AMP-binding enzyme family.</text>
</comment>
<organism evidence="5 6">
    <name type="scientific">Cesiribacter andamanensis AMV16</name>
    <dbReference type="NCBI Taxonomy" id="1279009"/>
    <lineage>
        <taxon>Bacteria</taxon>
        <taxon>Pseudomonadati</taxon>
        <taxon>Bacteroidota</taxon>
        <taxon>Cytophagia</taxon>
        <taxon>Cytophagales</taxon>
        <taxon>Cesiribacteraceae</taxon>
        <taxon>Cesiribacter</taxon>
    </lineage>
</organism>
<evidence type="ECO:0000256" key="1">
    <source>
        <dbReference type="ARBA" id="ARBA00006432"/>
    </source>
</evidence>
<protein>
    <submittedName>
        <fullName evidence="5">Long-chain-fatty-acid--CoA ligase</fullName>
        <ecNumber evidence="5">6.2.1.3</ecNumber>
    </submittedName>
</protein>
<keyword evidence="2 5" id="KW-0436">Ligase</keyword>